<evidence type="ECO:0000313" key="6">
    <source>
        <dbReference type="EMBL" id="TDT17806.1"/>
    </source>
</evidence>
<accession>A0A4R7I4Z1</accession>
<dbReference type="PANTHER" id="PTHR30055">
    <property type="entry name" value="HTH-TYPE TRANSCRIPTIONAL REGULATOR RUTR"/>
    <property type="match status" value="1"/>
</dbReference>
<evidence type="ECO:0000256" key="1">
    <source>
        <dbReference type="ARBA" id="ARBA00023015"/>
    </source>
</evidence>
<dbReference type="PANTHER" id="PTHR30055:SF234">
    <property type="entry name" value="HTH-TYPE TRANSCRIPTIONAL REGULATOR BETI"/>
    <property type="match status" value="1"/>
</dbReference>
<evidence type="ECO:0000256" key="2">
    <source>
        <dbReference type="ARBA" id="ARBA00023125"/>
    </source>
</evidence>
<keyword evidence="7" id="KW-1185">Reference proteome</keyword>
<organism evidence="6 7">
    <name type="scientific">Ilumatobacter fluminis</name>
    <dbReference type="NCBI Taxonomy" id="467091"/>
    <lineage>
        <taxon>Bacteria</taxon>
        <taxon>Bacillati</taxon>
        <taxon>Actinomycetota</taxon>
        <taxon>Acidimicrobiia</taxon>
        <taxon>Acidimicrobiales</taxon>
        <taxon>Ilumatobacteraceae</taxon>
        <taxon>Ilumatobacter</taxon>
    </lineage>
</organism>
<dbReference type="PROSITE" id="PS50977">
    <property type="entry name" value="HTH_TETR_2"/>
    <property type="match status" value="1"/>
</dbReference>
<keyword evidence="2 4" id="KW-0238">DNA-binding</keyword>
<dbReference type="Proteomes" id="UP000294558">
    <property type="component" value="Unassembled WGS sequence"/>
</dbReference>
<evidence type="ECO:0000256" key="3">
    <source>
        <dbReference type="ARBA" id="ARBA00023163"/>
    </source>
</evidence>
<feature type="domain" description="HTH tetR-type" evidence="5">
    <location>
        <begin position="9"/>
        <end position="69"/>
    </location>
</feature>
<dbReference type="InterPro" id="IPR009057">
    <property type="entry name" value="Homeodomain-like_sf"/>
</dbReference>
<dbReference type="Gene3D" id="1.10.357.10">
    <property type="entry name" value="Tetracycline Repressor, domain 2"/>
    <property type="match status" value="1"/>
</dbReference>
<evidence type="ECO:0000259" key="5">
    <source>
        <dbReference type="PROSITE" id="PS50977"/>
    </source>
</evidence>
<proteinExistence type="predicted"/>
<name>A0A4R7I4Z1_9ACTN</name>
<dbReference type="EMBL" id="SOAU01000001">
    <property type="protein sequence ID" value="TDT17806.1"/>
    <property type="molecule type" value="Genomic_DNA"/>
</dbReference>
<dbReference type="InterPro" id="IPR050109">
    <property type="entry name" value="HTH-type_TetR-like_transc_reg"/>
</dbReference>
<dbReference type="GO" id="GO:0003700">
    <property type="term" value="F:DNA-binding transcription factor activity"/>
    <property type="evidence" value="ECO:0007669"/>
    <property type="project" value="TreeGrafter"/>
</dbReference>
<dbReference type="OrthoDB" id="9816296at2"/>
<dbReference type="InterPro" id="IPR001647">
    <property type="entry name" value="HTH_TetR"/>
</dbReference>
<evidence type="ECO:0000256" key="4">
    <source>
        <dbReference type="PROSITE-ProRule" id="PRU00335"/>
    </source>
</evidence>
<gene>
    <name evidence="6" type="ORF">BDK89_3419</name>
</gene>
<dbReference type="AlphaFoldDB" id="A0A4R7I4Z1"/>
<evidence type="ECO:0000313" key="7">
    <source>
        <dbReference type="Proteomes" id="UP000294558"/>
    </source>
</evidence>
<dbReference type="PRINTS" id="PR00455">
    <property type="entry name" value="HTHTETR"/>
</dbReference>
<keyword evidence="1" id="KW-0805">Transcription regulation</keyword>
<reference evidence="6 7" key="1">
    <citation type="submission" date="2019-03" db="EMBL/GenBank/DDBJ databases">
        <title>Sequencing the genomes of 1000 actinobacteria strains.</title>
        <authorList>
            <person name="Klenk H.-P."/>
        </authorList>
    </citation>
    <scope>NUCLEOTIDE SEQUENCE [LARGE SCALE GENOMIC DNA]</scope>
    <source>
        <strain evidence="6 7">DSM 18936</strain>
    </source>
</reference>
<dbReference type="SUPFAM" id="SSF46689">
    <property type="entry name" value="Homeodomain-like"/>
    <property type="match status" value="1"/>
</dbReference>
<protein>
    <submittedName>
        <fullName evidence="6">TetR family transcriptional regulator</fullName>
    </submittedName>
</protein>
<dbReference type="RefSeq" id="WP_133870069.1">
    <property type="nucleotide sequence ID" value="NZ_SOAU01000001.1"/>
</dbReference>
<keyword evidence="3" id="KW-0804">Transcription</keyword>
<comment type="caution">
    <text evidence="6">The sequence shown here is derived from an EMBL/GenBank/DDBJ whole genome shotgun (WGS) entry which is preliminary data.</text>
</comment>
<dbReference type="Pfam" id="PF00440">
    <property type="entry name" value="TetR_N"/>
    <property type="match status" value="1"/>
</dbReference>
<dbReference type="GO" id="GO:0000976">
    <property type="term" value="F:transcription cis-regulatory region binding"/>
    <property type="evidence" value="ECO:0007669"/>
    <property type="project" value="TreeGrafter"/>
</dbReference>
<sequence length="208" mass="22007">MPTQAERRAATRATLLDAAAEVLVERGLAGFTTTAVTDRAGVSNGALFRHFPTRLDLIAATVEHVLVRLRTTYETTFGDLPDRPDVETLLDLLWSAMSDTQFGAVLEVYTQARTDTDLLAAIHPIVAEHGDYVNALTARVAATLGDGTDTAPLAGLGSLAILAMQGLVVGQMAGASPGYERDVLADFRTLIDTLIDTGRSPTRTGAPS</sequence>
<feature type="DNA-binding region" description="H-T-H motif" evidence="4">
    <location>
        <begin position="32"/>
        <end position="51"/>
    </location>
</feature>